<organism evidence="2 3">
    <name type="scientific">Hydrobacter penzbergensis</name>
    <dbReference type="NCBI Taxonomy" id="1235997"/>
    <lineage>
        <taxon>Bacteria</taxon>
        <taxon>Pseudomonadati</taxon>
        <taxon>Bacteroidota</taxon>
        <taxon>Chitinophagia</taxon>
        <taxon>Chitinophagales</taxon>
        <taxon>Chitinophagaceae</taxon>
        <taxon>Hydrobacter</taxon>
    </lineage>
</organism>
<keyword evidence="1" id="KW-0472">Membrane</keyword>
<reference evidence="2 3" key="1">
    <citation type="submission" date="2016-10" db="EMBL/GenBank/DDBJ databases">
        <authorList>
            <person name="Varghese N."/>
            <person name="Submissions S."/>
        </authorList>
    </citation>
    <scope>NUCLEOTIDE SEQUENCE [LARGE SCALE GENOMIC DNA]</scope>
    <source>
        <strain evidence="2 3">DSM 25353</strain>
    </source>
</reference>
<evidence type="ECO:0000313" key="2">
    <source>
        <dbReference type="EMBL" id="SDW08867.1"/>
    </source>
</evidence>
<evidence type="ECO:0000313" key="3">
    <source>
        <dbReference type="Proteomes" id="UP000198711"/>
    </source>
</evidence>
<gene>
    <name evidence="2" type="ORF">SAMN05444410_101210</name>
</gene>
<sequence>MKSLAFLSRLALICNLLFIVCLIIQRTHDFIGRAEVSHTIIILGWFIAPFLNLLVHSWYGIRLIKKEPVLLPKWLIIVNLSVLFLQFFIFFILP</sequence>
<dbReference type="RefSeq" id="WP_092721386.1">
    <property type="nucleotide sequence ID" value="NZ_FNNO01000001.1"/>
</dbReference>
<dbReference type="AlphaFoldDB" id="A0A8X8IDB7"/>
<comment type="caution">
    <text evidence="2">The sequence shown here is derived from an EMBL/GenBank/DDBJ whole genome shotgun (WGS) entry which is preliminary data.</text>
</comment>
<feature type="transmembrane region" description="Helical" evidence="1">
    <location>
        <begin position="36"/>
        <end position="59"/>
    </location>
</feature>
<protein>
    <submittedName>
        <fullName evidence="2">Uncharacterized protein</fullName>
    </submittedName>
</protein>
<dbReference type="Proteomes" id="UP000198711">
    <property type="component" value="Unassembled WGS sequence"/>
</dbReference>
<keyword evidence="1" id="KW-0812">Transmembrane</keyword>
<evidence type="ECO:0000256" key="1">
    <source>
        <dbReference type="SAM" id="Phobius"/>
    </source>
</evidence>
<keyword evidence="1" id="KW-1133">Transmembrane helix</keyword>
<proteinExistence type="predicted"/>
<accession>A0A8X8IDB7</accession>
<feature type="transmembrane region" description="Helical" evidence="1">
    <location>
        <begin position="6"/>
        <end position="24"/>
    </location>
</feature>
<feature type="transmembrane region" description="Helical" evidence="1">
    <location>
        <begin position="71"/>
        <end position="93"/>
    </location>
</feature>
<dbReference type="EMBL" id="FNNO01000001">
    <property type="protein sequence ID" value="SDW08867.1"/>
    <property type="molecule type" value="Genomic_DNA"/>
</dbReference>
<keyword evidence="3" id="KW-1185">Reference proteome</keyword>
<name>A0A8X8IDB7_9BACT</name>